<evidence type="ECO:0000313" key="1">
    <source>
        <dbReference type="EMBL" id="CAG8797660.1"/>
    </source>
</evidence>
<reference evidence="1" key="1">
    <citation type="submission" date="2021-06" db="EMBL/GenBank/DDBJ databases">
        <authorList>
            <person name="Kallberg Y."/>
            <person name="Tangrot J."/>
            <person name="Rosling A."/>
        </authorList>
    </citation>
    <scope>NUCLEOTIDE SEQUENCE</scope>
    <source>
        <strain evidence="1">MA461A</strain>
    </source>
</reference>
<dbReference type="EMBL" id="CAJVQC010057494">
    <property type="protein sequence ID" value="CAG8797660.1"/>
    <property type="molecule type" value="Genomic_DNA"/>
</dbReference>
<comment type="caution">
    <text evidence="1">The sequence shown here is derived from an EMBL/GenBank/DDBJ whole genome shotgun (WGS) entry which is preliminary data.</text>
</comment>
<feature type="non-terminal residue" evidence="1">
    <location>
        <position position="1"/>
    </location>
</feature>
<organism evidence="1 2">
    <name type="scientific">Racocetra persica</name>
    <dbReference type="NCBI Taxonomy" id="160502"/>
    <lineage>
        <taxon>Eukaryota</taxon>
        <taxon>Fungi</taxon>
        <taxon>Fungi incertae sedis</taxon>
        <taxon>Mucoromycota</taxon>
        <taxon>Glomeromycotina</taxon>
        <taxon>Glomeromycetes</taxon>
        <taxon>Diversisporales</taxon>
        <taxon>Gigasporaceae</taxon>
        <taxon>Racocetra</taxon>
    </lineage>
</organism>
<keyword evidence="2" id="KW-1185">Reference proteome</keyword>
<evidence type="ECO:0000313" key="2">
    <source>
        <dbReference type="Proteomes" id="UP000789920"/>
    </source>
</evidence>
<protein>
    <submittedName>
        <fullName evidence="1">7078_t:CDS:1</fullName>
    </submittedName>
</protein>
<proteinExistence type="predicted"/>
<sequence>LAKGGGEKSFIKIKPFRGDGTEDLVDWINEFERATIANN</sequence>
<accession>A0ACA9RL98</accession>
<gene>
    <name evidence="1" type="ORF">RPERSI_LOCUS20385</name>
</gene>
<dbReference type="Proteomes" id="UP000789920">
    <property type="component" value="Unassembled WGS sequence"/>
</dbReference>
<name>A0ACA9RL98_9GLOM</name>